<sequence length="535" mass="60142">MLRTLNTLLAIRTSIAANLFIYYIQKLPLIGKHVTDSIYSNLNLKKAVSVIVFLISLLWGFVIRLAYVGLLIYLPVVGLGKELSAEDQLQHFVHIYFLISFVVAGVSSATILEPKREKYVAVKLMRQSPTRYMKATLGYRYVTFMVYLLPAMLLFASMLGASITETILLVASVTLWRILTEYMHLKLFDKTGMVLIKNNVIVWIVIGIGYAAAYIPLLFDRIPVTSTILLSLPIYLVLVVGGIFAAVRLARYSNYSGAVDAATKRDDPLLDLGRMMSEAQKTSVKSKESDYALNGKHQENIGTKEGYGYLNVLFFSRHRSLINDPVYKRMAITGAFGVVGVAVVMILSQRAEFIRPDLGVVFPFLVMAMYFLSVGEKMCRAMFYNCDLSLLRYSFYRVASFEHFRIRLIKITVLNLRIATTLATALTTITLVANGGGGSTELLMMWVCILSLSVFFSIHHLFMYYIFQPYATELNVKNPLYFIINMLVSSASGISIIVRAPADIFTAIVVILTIVYLLISLILVRKYGSRTFRVK</sequence>
<feature type="transmembrane region" description="Helical" evidence="1">
    <location>
        <begin position="353"/>
        <end position="372"/>
    </location>
</feature>
<feature type="transmembrane region" description="Helical" evidence="1">
    <location>
        <begin position="326"/>
        <end position="347"/>
    </location>
</feature>
<feature type="transmembrane region" description="Helical" evidence="1">
    <location>
        <begin position="47"/>
        <end position="73"/>
    </location>
</feature>
<feature type="transmembrane region" description="Helical" evidence="1">
    <location>
        <begin position="504"/>
        <end position="524"/>
    </location>
</feature>
<feature type="transmembrane region" description="Helical" evidence="1">
    <location>
        <begin position="479"/>
        <end position="498"/>
    </location>
</feature>
<name>A0A162K752_9BACL</name>
<dbReference type="STRING" id="494026.PGLA_15550"/>
<feature type="transmembrane region" description="Helical" evidence="1">
    <location>
        <begin position="414"/>
        <end position="437"/>
    </location>
</feature>
<dbReference type="RefSeq" id="WP_068534289.1">
    <property type="nucleotide sequence ID" value="NZ_LVJH01000027.1"/>
</dbReference>
<proteinExistence type="predicted"/>
<gene>
    <name evidence="2" type="ORF">PGLA_15550</name>
</gene>
<evidence type="ECO:0000313" key="3">
    <source>
        <dbReference type="Proteomes" id="UP000076967"/>
    </source>
</evidence>
<evidence type="ECO:0000313" key="2">
    <source>
        <dbReference type="EMBL" id="OAB41688.1"/>
    </source>
</evidence>
<accession>A0A162K752</accession>
<feature type="transmembrane region" description="Helical" evidence="1">
    <location>
        <begin position="93"/>
        <end position="112"/>
    </location>
</feature>
<dbReference type="OrthoDB" id="1710898at2"/>
<feature type="transmembrane region" description="Helical" evidence="1">
    <location>
        <begin position="443"/>
        <end position="467"/>
    </location>
</feature>
<comment type="caution">
    <text evidence="2">The sequence shown here is derived from an EMBL/GenBank/DDBJ whole genome shotgun (WGS) entry which is preliminary data.</text>
</comment>
<feature type="transmembrane region" description="Helical" evidence="1">
    <location>
        <begin position="225"/>
        <end position="247"/>
    </location>
</feature>
<keyword evidence="1" id="KW-1133">Transmembrane helix</keyword>
<protein>
    <submittedName>
        <fullName evidence="2">Uncharacterized protein</fullName>
    </submittedName>
</protein>
<keyword evidence="3" id="KW-1185">Reference proteome</keyword>
<keyword evidence="1" id="KW-0472">Membrane</keyword>
<dbReference type="Proteomes" id="UP000076967">
    <property type="component" value="Unassembled WGS sequence"/>
</dbReference>
<dbReference type="AlphaFoldDB" id="A0A162K752"/>
<keyword evidence="1" id="KW-0812">Transmembrane</keyword>
<dbReference type="EMBL" id="LVJH01000027">
    <property type="protein sequence ID" value="OAB41688.1"/>
    <property type="molecule type" value="Genomic_DNA"/>
</dbReference>
<feature type="transmembrane region" description="Helical" evidence="1">
    <location>
        <begin position="200"/>
        <end position="219"/>
    </location>
</feature>
<organism evidence="2 3">
    <name type="scientific">Paenibacillus glacialis</name>
    <dbReference type="NCBI Taxonomy" id="494026"/>
    <lineage>
        <taxon>Bacteria</taxon>
        <taxon>Bacillati</taxon>
        <taxon>Bacillota</taxon>
        <taxon>Bacilli</taxon>
        <taxon>Bacillales</taxon>
        <taxon>Paenibacillaceae</taxon>
        <taxon>Paenibacillus</taxon>
    </lineage>
</organism>
<reference evidence="2 3" key="1">
    <citation type="submission" date="2016-03" db="EMBL/GenBank/DDBJ databases">
        <title>Draft genome sequence of Paenibacillus glacialis DSM 22343.</title>
        <authorList>
            <person name="Shin S.-K."/>
            <person name="Yi H."/>
        </authorList>
    </citation>
    <scope>NUCLEOTIDE SEQUENCE [LARGE SCALE GENOMIC DNA]</scope>
    <source>
        <strain evidence="2 3">DSM 22343</strain>
    </source>
</reference>
<feature type="transmembrane region" description="Helical" evidence="1">
    <location>
        <begin position="132"/>
        <end position="149"/>
    </location>
</feature>
<feature type="transmembrane region" description="Helical" evidence="1">
    <location>
        <begin position="155"/>
        <end position="179"/>
    </location>
</feature>
<evidence type="ECO:0000256" key="1">
    <source>
        <dbReference type="SAM" id="Phobius"/>
    </source>
</evidence>